<organism evidence="1 2">
    <name type="scientific">Jimgerdemannia flammicorona</name>
    <dbReference type="NCBI Taxonomy" id="994334"/>
    <lineage>
        <taxon>Eukaryota</taxon>
        <taxon>Fungi</taxon>
        <taxon>Fungi incertae sedis</taxon>
        <taxon>Mucoromycota</taxon>
        <taxon>Mucoromycotina</taxon>
        <taxon>Endogonomycetes</taxon>
        <taxon>Endogonales</taxon>
        <taxon>Endogonaceae</taxon>
        <taxon>Jimgerdemannia</taxon>
    </lineage>
</organism>
<protein>
    <submittedName>
        <fullName evidence="1">Uncharacterized protein</fullName>
    </submittedName>
</protein>
<accession>A0A433QA75</accession>
<gene>
    <name evidence="1" type="ORF">BC938DRAFT_470516</name>
</gene>
<comment type="caution">
    <text evidence="1">The sequence shown here is derived from an EMBL/GenBank/DDBJ whole genome shotgun (WGS) entry which is preliminary data.</text>
</comment>
<name>A0A433QA75_9FUNG</name>
<reference evidence="1 2" key="1">
    <citation type="journal article" date="2018" name="New Phytol.">
        <title>Phylogenomics of Endogonaceae and evolution of mycorrhizas within Mucoromycota.</title>
        <authorList>
            <person name="Chang Y."/>
            <person name="Desiro A."/>
            <person name="Na H."/>
            <person name="Sandor L."/>
            <person name="Lipzen A."/>
            <person name="Clum A."/>
            <person name="Barry K."/>
            <person name="Grigoriev I.V."/>
            <person name="Martin F.M."/>
            <person name="Stajich J.E."/>
            <person name="Smith M.E."/>
            <person name="Bonito G."/>
            <person name="Spatafora J.W."/>
        </authorList>
    </citation>
    <scope>NUCLEOTIDE SEQUENCE [LARGE SCALE GENOMIC DNA]</scope>
    <source>
        <strain evidence="1 2">AD002</strain>
    </source>
</reference>
<keyword evidence="2" id="KW-1185">Reference proteome</keyword>
<dbReference type="Proteomes" id="UP000274822">
    <property type="component" value="Unassembled WGS sequence"/>
</dbReference>
<dbReference type="AlphaFoldDB" id="A0A433QA75"/>
<sequence>MAEMLSKSGSNTHIEVSFCSAASSADPPLFLPVDENSEVYIIVGNISAKNPIVMNPTFISWVAELMITIGGVEGKRIYSRVYRASDYR</sequence>
<evidence type="ECO:0000313" key="1">
    <source>
        <dbReference type="EMBL" id="RUS26624.1"/>
    </source>
</evidence>
<proteinExistence type="predicted"/>
<evidence type="ECO:0000313" key="2">
    <source>
        <dbReference type="Proteomes" id="UP000274822"/>
    </source>
</evidence>
<dbReference type="EMBL" id="RBNJ01010023">
    <property type="protein sequence ID" value="RUS26624.1"/>
    <property type="molecule type" value="Genomic_DNA"/>
</dbReference>